<feature type="non-terminal residue" evidence="3">
    <location>
        <position position="1"/>
    </location>
</feature>
<dbReference type="InterPro" id="IPR016024">
    <property type="entry name" value="ARM-type_fold"/>
</dbReference>
<organism evidence="3 4">
    <name type="scientific">Cryptotermes secundus</name>
    <dbReference type="NCBI Taxonomy" id="105785"/>
    <lineage>
        <taxon>Eukaryota</taxon>
        <taxon>Metazoa</taxon>
        <taxon>Ecdysozoa</taxon>
        <taxon>Arthropoda</taxon>
        <taxon>Hexapoda</taxon>
        <taxon>Insecta</taxon>
        <taxon>Pterygota</taxon>
        <taxon>Neoptera</taxon>
        <taxon>Polyneoptera</taxon>
        <taxon>Dictyoptera</taxon>
        <taxon>Blattodea</taxon>
        <taxon>Blattoidea</taxon>
        <taxon>Termitoidae</taxon>
        <taxon>Kalotermitidae</taxon>
        <taxon>Cryptotermitinae</taxon>
        <taxon>Cryptotermes</taxon>
    </lineage>
</organism>
<gene>
    <name evidence="3" type="ORF">B7P43_G08713</name>
</gene>
<feature type="region of interest" description="Disordered" evidence="2">
    <location>
        <begin position="1"/>
        <end position="27"/>
    </location>
</feature>
<evidence type="ECO:0000313" key="4">
    <source>
        <dbReference type="Proteomes" id="UP000235965"/>
    </source>
</evidence>
<dbReference type="GO" id="GO:0005737">
    <property type="term" value="C:cytoplasm"/>
    <property type="evidence" value="ECO:0007669"/>
    <property type="project" value="TreeGrafter"/>
</dbReference>
<reference evidence="3 4" key="1">
    <citation type="submission" date="2017-12" db="EMBL/GenBank/DDBJ databases">
        <title>Hemimetabolous genomes reveal molecular basis of termite eusociality.</title>
        <authorList>
            <person name="Harrison M.C."/>
            <person name="Jongepier E."/>
            <person name="Robertson H.M."/>
            <person name="Arning N."/>
            <person name="Bitard-Feildel T."/>
            <person name="Chao H."/>
            <person name="Childers C.P."/>
            <person name="Dinh H."/>
            <person name="Doddapaneni H."/>
            <person name="Dugan S."/>
            <person name="Gowin J."/>
            <person name="Greiner C."/>
            <person name="Han Y."/>
            <person name="Hu H."/>
            <person name="Hughes D.S.T."/>
            <person name="Huylmans A.-K."/>
            <person name="Kemena C."/>
            <person name="Kremer L.P.M."/>
            <person name="Lee S.L."/>
            <person name="Lopez-Ezquerra A."/>
            <person name="Mallet L."/>
            <person name="Monroy-Kuhn J.M."/>
            <person name="Moser A."/>
            <person name="Murali S.C."/>
            <person name="Muzny D.M."/>
            <person name="Otani S."/>
            <person name="Piulachs M.-D."/>
            <person name="Poelchau M."/>
            <person name="Qu J."/>
            <person name="Schaub F."/>
            <person name="Wada-Katsumata A."/>
            <person name="Worley K.C."/>
            <person name="Xie Q."/>
            <person name="Ylla G."/>
            <person name="Poulsen M."/>
            <person name="Gibbs R.A."/>
            <person name="Schal C."/>
            <person name="Richards S."/>
            <person name="Belles X."/>
            <person name="Korb J."/>
            <person name="Bornberg-Bauer E."/>
        </authorList>
    </citation>
    <scope>NUCLEOTIDE SEQUENCE [LARGE SCALE GENOMIC DNA]</scope>
    <source>
        <tissue evidence="3">Whole body</tissue>
    </source>
</reference>
<sequence>LSDESSSTGEQNTIGSSGQIVETGSSNPNLQQLCVSESEDQAHIHVESSTLNSVEAFNTFQYWRVPIPELELDFTLAETDKSTAQNVRNNIVKEALRQLAKSRWNVNKDRDSELENLSTRREECSLQYPAEAPHNAQICTASVAMVTETATVYHSRNYEYKRYKSRSSFSEIPWEGLQRQHLKPMATVQPLLPQVNQDIVPQWLIDHFVSMTHPSQAKKTDYEIVHYCAFSLPAVALTLGRDNWVLLKDAHETLASHMQWTVRLTVASSIHELAVILGEDLATKDLVPVFNGFIKDLDEVRIGALRHLAEFLKLLRPPDRNVYLPRLSEFLVTDNEWNWRFREELADQLLAAVSLFTPEDTRKHLTPIAISLLLDKVAAVRQVSLCLVTELVKHVSADPLLLRGLIGELAEWFAHSKRWIQRQTFALLCSQLVTKRILLEELFARDILPHLLDLSWDPVPNVRLCVARTLATNIMAQQFFSSAENPHHEVLIQVLKRLQGDNDRDVRYFASLFPSSTGIEDSSTAENS</sequence>
<name>A0A2J7QJ88_9NEOP</name>
<dbReference type="Gene3D" id="1.25.10.10">
    <property type="entry name" value="Leucine-rich Repeat Variant"/>
    <property type="match status" value="1"/>
</dbReference>
<dbReference type="PANTHER" id="PTHR10648">
    <property type="entry name" value="SERINE/THREONINE-PROTEIN PHOSPHATASE PP2A 65 KDA REGULATORY SUBUNIT"/>
    <property type="match status" value="1"/>
</dbReference>
<keyword evidence="1" id="KW-0677">Repeat</keyword>
<protein>
    <recommendedName>
        <fullName evidence="5">Serine/threonine-protein phosphatase 4 regulatory subunit 1</fullName>
    </recommendedName>
</protein>
<dbReference type="InterPro" id="IPR011989">
    <property type="entry name" value="ARM-like"/>
</dbReference>
<dbReference type="OrthoDB" id="340346at2759"/>
<evidence type="ECO:0000256" key="2">
    <source>
        <dbReference type="SAM" id="MobiDB-lite"/>
    </source>
</evidence>
<keyword evidence="4" id="KW-1185">Reference proteome</keyword>
<dbReference type="Proteomes" id="UP000235965">
    <property type="component" value="Unassembled WGS sequence"/>
</dbReference>
<accession>A0A2J7QJ88</accession>
<evidence type="ECO:0008006" key="5">
    <source>
        <dbReference type="Google" id="ProtNLM"/>
    </source>
</evidence>
<evidence type="ECO:0000313" key="3">
    <source>
        <dbReference type="EMBL" id="PNF28655.1"/>
    </source>
</evidence>
<dbReference type="InterPro" id="IPR051023">
    <property type="entry name" value="PP2A_Regulatory_Subunit_A"/>
</dbReference>
<evidence type="ECO:0000256" key="1">
    <source>
        <dbReference type="ARBA" id="ARBA00022737"/>
    </source>
</evidence>
<proteinExistence type="predicted"/>
<dbReference type="EMBL" id="NEVH01013559">
    <property type="protein sequence ID" value="PNF28655.1"/>
    <property type="molecule type" value="Genomic_DNA"/>
</dbReference>
<comment type="caution">
    <text evidence="3">The sequence shown here is derived from an EMBL/GenBank/DDBJ whole genome shotgun (WGS) entry which is preliminary data.</text>
</comment>
<dbReference type="GO" id="GO:0019888">
    <property type="term" value="F:protein phosphatase regulator activity"/>
    <property type="evidence" value="ECO:0007669"/>
    <property type="project" value="TreeGrafter"/>
</dbReference>
<dbReference type="AlphaFoldDB" id="A0A2J7QJ88"/>
<dbReference type="SUPFAM" id="SSF48371">
    <property type="entry name" value="ARM repeat"/>
    <property type="match status" value="1"/>
</dbReference>
<dbReference type="PANTHER" id="PTHR10648:SF1">
    <property type="entry name" value="SERINE_THREONINE-PROTEIN PHOSPHATASE 4 REGULATORY SUBUNIT 1"/>
    <property type="match status" value="1"/>
</dbReference>